<dbReference type="Pfam" id="PF02073">
    <property type="entry name" value="Peptidase_M29"/>
    <property type="match status" value="1"/>
</dbReference>
<dbReference type="InterPro" id="IPR000787">
    <property type="entry name" value="Peptidase_M29"/>
</dbReference>
<reference evidence="10" key="1">
    <citation type="submission" date="2020-08" db="EMBL/GenBank/DDBJ databases">
        <title>Genome public.</title>
        <authorList>
            <person name="Liu C."/>
            <person name="Sun Q."/>
        </authorList>
    </citation>
    <scope>NUCLEOTIDE SEQUENCE</scope>
    <source>
        <strain evidence="10">NSJ-53</strain>
    </source>
</reference>
<comment type="similarity">
    <text evidence="4">Belongs to the peptidase M29 family.</text>
</comment>
<keyword evidence="8" id="KW-0378">Hydrolase</keyword>
<dbReference type="Gene3D" id="3.40.1830.10">
    <property type="entry name" value="Thermophilic metalloprotease (M29)"/>
    <property type="match status" value="1"/>
</dbReference>
<protein>
    <submittedName>
        <fullName evidence="10">Aminopeptidase</fullName>
    </submittedName>
</protein>
<comment type="cofactor">
    <cofactor evidence="1">
        <name>Co(2+)</name>
        <dbReference type="ChEBI" id="CHEBI:48828"/>
    </cofactor>
</comment>
<dbReference type="RefSeq" id="WP_249316668.1">
    <property type="nucleotide sequence ID" value="NZ_JACRSR010000003.1"/>
</dbReference>
<dbReference type="GO" id="GO:0004177">
    <property type="term" value="F:aminopeptidase activity"/>
    <property type="evidence" value="ECO:0007669"/>
    <property type="project" value="UniProtKB-KW"/>
</dbReference>
<name>A0A926D3V1_9FIRM</name>
<dbReference type="PANTHER" id="PTHR34448:SF1">
    <property type="entry name" value="BLL6088 PROTEIN"/>
    <property type="match status" value="1"/>
</dbReference>
<dbReference type="SUPFAM" id="SSF144052">
    <property type="entry name" value="Thermophilic metalloprotease-like"/>
    <property type="match status" value="1"/>
</dbReference>
<keyword evidence="5 10" id="KW-0031">Aminopeptidase</keyword>
<comment type="cofactor">
    <cofactor evidence="2">
        <name>Mg(2+)</name>
        <dbReference type="ChEBI" id="CHEBI:18420"/>
    </cofactor>
</comment>
<keyword evidence="7" id="KW-0479">Metal-binding</keyword>
<evidence type="ECO:0000256" key="7">
    <source>
        <dbReference type="ARBA" id="ARBA00022723"/>
    </source>
</evidence>
<evidence type="ECO:0000313" key="10">
    <source>
        <dbReference type="EMBL" id="MBC8531895.1"/>
    </source>
</evidence>
<sequence>MKDERVRTLARNLVNYSCELKPGEKILIECIGPEVEMVTALVEEAYKAGGQPYVNLQIPAVTRSILMNASETVLTNMARYDGMRMEEMDAYIGVRSGDNATELADVPAEKMELYGTLYQKPVHSETRVNNTKWVILRYPTPSMAQMAGTSTEAFEDFYFNVCNLDYGKMSKAMDALVARMNRTDRVHIKGEGTDLRFSIRGFAGIKCAGDRNIPDGEVFTAPVKDSVEGVISYNTPSVHEGFTYENIRFVFEKGKIVEATANDTARINKALDVDSGARYIGEFAIGVNPYVLSPMKDTLFDEKIMGSIHFTPGQAYHDEGAYNGNDSAVHWDLVYIQRPEYGGGEIWFDDELIRRDGRFVTEDLLCLNPENLK</sequence>
<evidence type="ECO:0000256" key="4">
    <source>
        <dbReference type="ARBA" id="ARBA00008236"/>
    </source>
</evidence>
<evidence type="ECO:0000256" key="3">
    <source>
        <dbReference type="ARBA" id="ARBA00001947"/>
    </source>
</evidence>
<evidence type="ECO:0000256" key="6">
    <source>
        <dbReference type="ARBA" id="ARBA00022670"/>
    </source>
</evidence>
<evidence type="ECO:0000313" key="11">
    <source>
        <dbReference type="Proteomes" id="UP000623172"/>
    </source>
</evidence>
<evidence type="ECO:0000256" key="2">
    <source>
        <dbReference type="ARBA" id="ARBA00001946"/>
    </source>
</evidence>
<dbReference type="GO" id="GO:0006508">
    <property type="term" value="P:proteolysis"/>
    <property type="evidence" value="ECO:0007669"/>
    <property type="project" value="UniProtKB-KW"/>
</dbReference>
<evidence type="ECO:0000256" key="5">
    <source>
        <dbReference type="ARBA" id="ARBA00022438"/>
    </source>
</evidence>
<keyword evidence="6" id="KW-0645">Protease</keyword>
<organism evidence="10 11">
    <name type="scientific">Gehongia tenuis</name>
    <dbReference type="NCBI Taxonomy" id="2763655"/>
    <lineage>
        <taxon>Bacteria</taxon>
        <taxon>Bacillati</taxon>
        <taxon>Bacillota</taxon>
        <taxon>Clostridia</taxon>
        <taxon>Christensenellales</taxon>
        <taxon>Christensenellaceae</taxon>
        <taxon>Gehongia</taxon>
    </lineage>
</organism>
<dbReference type="GO" id="GO:0046872">
    <property type="term" value="F:metal ion binding"/>
    <property type="evidence" value="ECO:0007669"/>
    <property type="project" value="UniProtKB-KW"/>
</dbReference>
<comment type="caution">
    <text evidence="10">The sequence shown here is derived from an EMBL/GenBank/DDBJ whole genome shotgun (WGS) entry which is preliminary data.</text>
</comment>
<evidence type="ECO:0000256" key="8">
    <source>
        <dbReference type="ARBA" id="ARBA00022801"/>
    </source>
</evidence>
<dbReference type="GO" id="GO:0008237">
    <property type="term" value="F:metallopeptidase activity"/>
    <property type="evidence" value="ECO:0007669"/>
    <property type="project" value="UniProtKB-KW"/>
</dbReference>
<dbReference type="InterPro" id="IPR035097">
    <property type="entry name" value="M29_N-terminal"/>
</dbReference>
<dbReference type="EMBL" id="JACRSR010000003">
    <property type="protein sequence ID" value="MBC8531895.1"/>
    <property type="molecule type" value="Genomic_DNA"/>
</dbReference>
<gene>
    <name evidence="10" type="ORF">H8696_08550</name>
</gene>
<dbReference type="PANTHER" id="PTHR34448">
    <property type="entry name" value="AMINOPEPTIDASE"/>
    <property type="match status" value="1"/>
</dbReference>
<dbReference type="Proteomes" id="UP000623172">
    <property type="component" value="Unassembled WGS sequence"/>
</dbReference>
<comment type="cofactor">
    <cofactor evidence="3">
        <name>Zn(2+)</name>
        <dbReference type="ChEBI" id="CHEBI:29105"/>
    </cofactor>
</comment>
<evidence type="ECO:0000256" key="1">
    <source>
        <dbReference type="ARBA" id="ARBA00001941"/>
    </source>
</evidence>
<dbReference type="InterPro" id="IPR052170">
    <property type="entry name" value="M29_Exopeptidase"/>
</dbReference>
<keyword evidence="11" id="KW-1185">Reference proteome</keyword>
<evidence type="ECO:0000256" key="9">
    <source>
        <dbReference type="ARBA" id="ARBA00023049"/>
    </source>
</evidence>
<keyword evidence="9" id="KW-0482">Metalloprotease</keyword>
<proteinExistence type="inferred from homology"/>
<accession>A0A926D3V1</accession>
<dbReference type="AlphaFoldDB" id="A0A926D3V1"/>